<organism evidence="1 2">
    <name type="scientific">Niastella vici</name>
    <dbReference type="NCBI Taxonomy" id="1703345"/>
    <lineage>
        <taxon>Bacteria</taxon>
        <taxon>Pseudomonadati</taxon>
        <taxon>Bacteroidota</taxon>
        <taxon>Chitinophagia</taxon>
        <taxon>Chitinophagales</taxon>
        <taxon>Chitinophagaceae</taxon>
        <taxon>Niastella</taxon>
    </lineage>
</organism>
<dbReference type="OrthoDB" id="664759at2"/>
<reference evidence="1 2" key="1">
    <citation type="submission" date="2016-03" db="EMBL/GenBank/DDBJ databases">
        <title>Niastella vici sp. nov., isolated from farmland soil.</title>
        <authorList>
            <person name="Chen L."/>
            <person name="Wang D."/>
            <person name="Yang S."/>
            <person name="Wang G."/>
        </authorList>
    </citation>
    <scope>NUCLEOTIDE SEQUENCE [LARGE SCALE GENOMIC DNA]</scope>
    <source>
        <strain evidence="1 2">DJ57</strain>
    </source>
</reference>
<accession>A0A1V9FNJ4</accession>
<protein>
    <submittedName>
        <fullName evidence="1">Uncharacterized protein</fullName>
    </submittedName>
</protein>
<dbReference type="Proteomes" id="UP000192796">
    <property type="component" value="Unassembled WGS sequence"/>
</dbReference>
<sequence>MKPTKNAITRHLNDNLGHYINPFNVETTLSENGVFNMDATWPEPLPDPDYVLEISIPDTTVEYFGKLSGIKTVEQLLFVSPHMLIELYQMGLAYVMCMVQKKLFFYELYFRKKPNGKFYSYDIKTNKTRLVKRPLQTAEDFYEYTREYISKL</sequence>
<proteinExistence type="predicted"/>
<evidence type="ECO:0000313" key="2">
    <source>
        <dbReference type="Proteomes" id="UP000192796"/>
    </source>
</evidence>
<name>A0A1V9FNJ4_9BACT</name>
<keyword evidence="2" id="KW-1185">Reference proteome</keyword>
<dbReference type="AlphaFoldDB" id="A0A1V9FNJ4"/>
<comment type="caution">
    <text evidence="1">The sequence shown here is derived from an EMBL/GenBank/DDBJ whole genome shotgun (WGS) entry which is preliminary data.</text>
</comment>
<evidence type="ECO:0000313" key="1">
    <source>
        <dbReference type="EMBL" id="OQP59934.1"/>
    </source>
</evidence>
<gene>
    <name evidence="1" type="ORF">A3860_35685</name>
</gene>
<dbReference type="RefSeq" id="WP_081153957.1">
    <property type="nucleotide sequence ID" value="NZ_LVYD01000071.1"/>
</dbReference>
<dbReference type="EMBL" id="LVYD01000071">
    <property type="protein sequence ID" value="OQP59934.1"/>
    <property type="molecule type" value="Genomic_DNA"/>
</dbReference>